<dbReference type="STRING" id="888268.A0A1E5V688"/>
<organism evidence="4 5">
    <name type="scientific">Dichanthelium oligosanthes</name>
    <dbReference type="NCBI Taxonomy" id="888268"/>
    <lineage>
        <taxon>Eukaryota</taxon>
        <taxon>Viridiplantae</taxon>
        <taxon>Streptophyta</taxon>
        <taxon>Embryophyta</taxon>
        <taxon>Tracheophyta</taxon>
        <taxon>Spermatophyta</taxon>
        <taxon>Magnoliopsida</taxon>
        <taxon>Liliopsida</taxon>
        <taxon>Poales</taxon>
        <taxon>Poaceae</taxon>
        <taxon>PACMAD clade</taxon>
        <taxon>Panicoideae</taxon>
        <taxon>Panicodae</taxon>
        <taxon>Paniceae</taxon>
        <taxon>Dichantheliinae</taxon>
        <taxon>Dichanthelium</taxon>
    </lineage>
</organism>
<dbReference type="InterPro" id="IPR036047">
    <property type="entry name" value="F-box-like_dom_sf"/>
</dbReference>
<reference evidence="4 5" key="1">
    <citation type="submission" date="2016-09" db="EMBL/GenBank/DDBJ databases">
        <title>The draft genome of Dichanthelium oligosanthes: A C3 panicoid grass species.</title>
        <authorList>
            <person name="Studer A.J."/>
            <person name="Schnable J.C."/>
            <person name="Brutnell T.P."/>
        </authorList>
    </citation>
    <scope>NUCLEOTIDE SEQUENCE [LARGE SCALE GENOMIC DNA]</scope>
    <source>
        <strain evidence="5">cv. Kellogg 1175</strain>
        <tissue evidence="4">Leaf</tissue>
    </source>
</reference>
<evidence type="ECO:0000259" key="2">
    <source>
        <dbReference type="Pfam" id="PF12937"/>
    </source>
</evidence>
<sequence>MPPVKRQYVRASDGTTAEPPPPPVPVDLLLEILALLDVKTIVRCAATSKAVRRAILDNQAFFGRRVEANGGAFLLGISYILRIQALLQHINKAQATLMELPPSCVRRVRSLCYDHRSLRLAASTDGELCLHVAEVCVISMWTLSSATAEQGGSSSAMPPPAARWTRQVVIRREAIGREGLAGGFSARFLGFGELSGTAILLIDQIGLIQINLRTKEAIVIGSDGFKGVDAGALLDPAFRRRRLALDDALLLGVSYVFRDTAYSTFATGDGQLPRKHSSRFDAGLLDPFDPVAWRGSVVILRRRVQANFDFEMRACDALTGHTSRLPSPGHIFSSEDGEWGAVVETDLPPHFTFPTPKHGFYPLVLGDTVVHWLCGDDRHVVVALCVSTSRATLIELPHSPQQFDTAVQLAASPNGRLSLLVAEASDDTVSMWTLSAAAAAEEEARWTKTVVMDMQAISRDCRGCLARFLGFGERTGTVIMLLDGVGLVQINLGSKKARVLSRAREFKRIANSDLRLCLHETDLCSVLQAMRPF</sequence>
<dbReference type="OrthoDB" id="692426at2759"/>
<name>A0A1E5V688_9POAL</name>
<dbReference type="PANTHER" id="PTHR35828">
    <property type="entry name" value="OS08G0203800 PROTEIN-RELATED"/>
    <property type="match status" value="1"/>
</dbReference>
<dbReference type="InterPro" id="IPR056016">
    <property type="entry name" value="DUF7595"/>
</dbReference>
<proteinExistence type="predicted"/>
<dbReference type="PANTHER" id="PTHR35828:SF3">
    <property type="entry name" value="OS03G0775900 PROTEIN"/>
    <property type="match status" value="1"/>
</dbReference>
<feature type="domain" description="F-box" evidence="2">
    <location>
        <begin position="25"/>
        <end position="58"/>
    </location>
</feature>
<dbReference type="AlphaFoldDB" id="A0A1E5V688"/>
<dbReference type="Proteomes" id="UP000095767">
    <property type="component" value="Unassembled WGS sequence"/>
</dbReference>
<dbReference type="InterPro" id="IPR001810">
    <property type="entry name" value="F-box_dom"/>
</dbReference>
<accession>A0A1E5V688</accession>
<gene>
    <name evidence="4" type="ORF">BAE44_0018309</name>
</gene>
<evidence type="ECO:0000313" key="4">
    <source>
        <dbReference type="EMBL" id="OEL20672.1"/>
    </source>
</evidence>
<keyword evidence="5" id="KW-1185">Reference proteome</keyword>
<protein>
    <submittedName>
        <fullName evidence="4">Uncharacterized protein</fullName>
    </submittedName>
</protein>
<dbReference type="Pfam" id="PF24523">
    <property type="entry name" value="DUF7595"/>
    <property type="match status" value="2"/>
</dbReference>
<dbReference type="SUPFAM" id="SSF81383">
    <property type="entry name" value="F-box domain"/>
    <property type="match status" value="1"/>
</dbReference>
<evidence type="ECO:0000256" key="1">
    <source>
        <dbReference type="SAM" id="MobiDB-lite"/>
    </source>
</evidence>
<feature type="domain" description="DUF7595" evidence="3">
    <location>
        <begin position="90"/>
        <end position="221"/>
    </location>
</feature>
<dbReference type="EMBL" id="LWDX02050001">
    <property type="protein sequence ID" value="OEL20672.1"/>
    <property type="molecule type" value="Genomic_DNA"/>
</dbReference>
<feature type="domain" description="DUF7595" evidence="3">
    <location>
        <begin position="252"/>
        <end position="533"/>
    </location>
</feature>
<feature type="region of interest" description="Disordered" evidence="1">
    <location>
        <begin position="1"/>
        <end position="22"/>
    </location>
</feature>
<dbReference type="Pfam" id="PF12937">
    <property type="entry name" value="F-box-like"/>
    <property type="match status" value="1"/>
</dbReference>
<comment type="caution">
    <text evidence="4">The sequence shown here is derived from an EMBL/GenBank/DDBJ whole genome shotgun (WGS) entry which is preliminary data.</text>
</comment>
<evidence type="ECO:0000259" key="3">
    <source>
        <dbReference type="Pfam" id="PF24523"/>
    </source>
</evidence>
<evidence type="ECO:0000313" key="5">
    <source>
        <dbReference type="Proteomes" id="UP000095767"/>
    </source>
</evidence>